<evidence type="ECO:0000313" key="4">
    <source>
        <dbReference type="EMBL" id="MFD0916092.1"/>
    </source>
</evidence>
<dbReference type="InterPro" id="IPR029044">
    <property type="entry name" value="Nucleotide-diphossugar_trans"/>
</dbReference>
<dbReference type="InterPro" id="IPR010819">
    <property type="entry name" value="AGE/CE"/>
</dbReference>
<evidence type="ECO:0000259" key="3">
    <source>
        <dbReference type="Pfam" id="PF00483"/>
    </source>
</evidence>
<dbReference type="PANTHER" id="PTHR46390">
    <property type="entry name" value="MANNOSE-1-PHOSPHATE GUANYLYLTRANSFERASE"/>
    <property type="match status" value="1"/>
</dbReference>
<comment type="similarity">
    <text evidence="1">Belongs to the N-acylglucosamine 2-epimerase family.</text>
</comment>
<dbReference type="SUPFAM" id="SSF53448">
    <property type="entry name" value="Nucleotide-diphospho-sugar transferases"/>
    <property type="match status" value="1"/>
</dbReference>
<dbReference type="Proteomes" id="UP001597101">
    <property type="component" value="Unassembled WGS sequence"/>
</dbReference>
<dbReference type="Pfam" id="PF00483">
    <property type="entry name" value="NTP_transferase"/>
    <property type="match status" value="1"/>
</dbReference>
<evidence type="ECO:0000256" key="2">
    <source>
        <dbReference type="ARBA" id="ARBA00023235"/>
    </source>
</evidence>
<dbReference type="Gene3D" id="3.90.550.10">
    <property type="entry name" value="Spore Coat Polysaccharide Biosynthesis Protein SpsA, Chain A"/>
    <property type="match status" value="1"/>
</dbReference>
<feature type="domain" description="Nucleotidyl transferase" evidence="3">
    <location>
        <begin position="22"/>
        <end position="292"/>
    </location>
</feature>
<sequence>MTHVPKTTVPKKDFSQNVWVSVLCGGSGERLWPISTPEKPKPFQRLFDERPLLEQTLQRLSKYNPAQTLIVGHQNHVPELALCAGKFGIAPQNVLAEPASRNTAASIALAACIAAQRDSDAVMIVSPSDHCIRRIRAHHDDLEVALSAAQDEALVLLGAQPHKADENFGYILRNAAGGSVQSVDVFHEKPAPELAQALIDDGALWNTGIFVFKAATMVATFRRNQPEIMRAVERSIDTAHYDGRALYLGKAFAAALSLPFDTAIVEGHETCCALEITSDWDDLGSWSALLKNRLAETGQAIFGPVEEIETTDSLLYSQGSKIYAKGVEGLAIIATDECVYVSPIEQADGARSFLEASKNGLVVQDESQARVDRARDWLTGSAFPLWVSAGVDERFGGFSNALGLTGQSLSLTKTLSTQARQVIAFSVGALNNWHEDAGRIAGHGIACLDAWQTKDGAWPSERTENLDVLGATTRLYDLAQVLRACTAYRGLDAAVADDLAKRIIRMIGAMSNDIGFNSTAEASSGVASADAHMHLIDAASGWHKATNDPLARGLAEGGWAAFFHYFYDERNWRVSELPDHKDRAGPWSPGHHFEWLRLWAAEDERLPAVEDFSIAQQLWASATAFGQTETRGLSALMVDGRGPGSNETRAWVQSEHLRAAIALGRPHTEIFAIFDSLFHWHLSPSVAGLWHDRLETKGGTLRGSSVSASIFHHIVLALEDYINWAQKDRKTETLTVSVQA</sequence>
<organism evidence="4 5">
    <name type="scientific">Pseudahrensia aquimaris</name>
    <dbReference type="NCBI Taxonomy" id="744461"/>
    <lineage>
        <taxon>Bacteria</taxon>
        <taxon>Pseudomonadati</taxon>
        <taxon>Pseudomonadota</taxon>
        <taxon>Alphaproteobacteria</taxon>
        <taxon>Hyphomicrobiales</taxon>
        <taxon>Ahrensiaceae</taxon>
        <taxon>Pseudahrensia</taxon>
    </lineage>
</organism>
<dbReference type="SUPFAM" id="SSF159283">
    <property type="entry name" value="Guanosine diphospho-D-mannose pyrophosphorylase/mannose-6-phosphate isomerase linker domain"/>
    <property type="match status" value="1"/>
</dbReference>
<dbReference type="SUPFAM" id="SSF48208">
    <property type="entry name" value="Six-hairpin glycosidases"/>
    <property type="match status" value="1"/>
</dbReference>
<keyword evidence="5" id="KW-1185">Reference proteome</keyword>
<dbReference type="PANTHER" id="PTHR46390:SF1">
    <property type="entry name" value="MANNOSE-1-PHOSPHATE GUANYLYLTRANSFERASE"/>
    <property type="match status" value="1"/>
</dbReference>
<comment type="caution">
    <text evidence="4">The sequence shown here is derived from an EMBL/GenBank/DDBJ whole genome shotgun (WGS) entry which is preliminary data.</text>
</comment>
<dbReference type="InterPro" id="IPR008928">
    <property type="entry name" value="6-hairpin_glycosidase_sf"/>
</dbReference>
<accession>A0ABW3FIA5</accession>
<name>A0ABW3FIA5_9HYPH</name>
<dbReference type="Gene3D" id="1.50.10.10">
    <property type="match status" value="1"/>
</dbReference>
<proteinExistence type="inferred from homology"/>
<dbReference type="EMBL" id="JBHTJV010000003">
    <property type="protein sequence ID" value="MFD0916092.1"/>
    <property type="molecule type" value="Genomic_DNA"/>
</dbReference>
<gene>
    <name evidence="4" type="ORF">ACFQ14_06695</name>
</gene>
<protein>
    <submittedName>
        <fullName evidence="4">Sugar phosphate nucleotidyltransferase</fullName>
    </submittedName>
</protein>
<dbReference type="InterPro" id="IPR005835">
    <property type="entry name" value="NTP_transferase_dom"/>
</dbReference>
<evidence type="ECO:0000313" key="5">
    <source>
        <dbReference type="Proteomes" id="UP001597101"/>
    </source>
</evidence>
<keyword evidence="2" id="KW-0413">Isomerase</keyword>
<dbReference type="RefSeq" id="WP_377211927.1">
    <property type="nucleotide sequence ID" value="NZ_JBHTJV010000003.1"/>
</dbReference>
<dbReference type="InterPro" id="IPR051161">
    <property type="entry name" value="Mannose-6P_isomerase_type2"/>
</dbReference>
<dbReference type="Pfam" id="PF07221">
    <property type="entry name" value="GlcNAc_2-epim"/>
    <property type="match status" value="1"/>
</dbReference>
<dbReference type="InterPro" id="IPR012341">
    <property type="entry name" value="6hp_glycosidase-like_sf"/>
</dbReference>
<evidence type="ECO:0000256" key="1">
    <source>
        <dbReference type="ARBA" id="ARBA00008558"/>
    </source>
</evidence>
<reference evidence="5" key="1">
    <citation type="journal article" date="2019" name="Int. J. Syst. Evol. Microbiol.">
        <title>The Global Catalogue of Microorganisms (GCM) 10K type strain sequencing project: providing services to taxonomists for standard genome sequencing and annotation.</title>
        <authorList>
            <consortium name="The Broad Institute Genomics Platform"/>
            <consortium name="The Broad Institute Genome Sequencing Center for Infectious Disease"/>
            <person name="Wu L."/>
            <person name="Ma J."/>
        </authorList>
    </citation>
    <scope>NUCLEOTIDE SEQUENCE [LARGE SCALE GENOMIC DNA]</scope>
    <source>
        <strain evidence="5">CCUG 60023</strain>
    </source>
</reference>